<feature type="active site" description="Proton acceptor" evidence="2">
    <location>
        <position position="74"/>
    </location>
</feature>
<dbReference type="PANTHER" id="PTHR30345">
    <property type="entry name" value="RIBOSE-5-PHOSPHATE ISOMERASE B"/>
    <property type="match status" value="1"/>
</dbReference>
<comment type="caution">
    <text evidence="3">The sequence shown here is derived from an EMBL/GenBank/DDBJ whole genome shotgun (WGS) entry which is preliminary data.</text>
</comment>
<dbReference type="Gene3D" id="3.40.1400.10">
    <property type="entry name" value="Sugar-phosphate isomerase, RpiB/LacA/LacB"/>
    <property type="match status" value="1"/>
</dbReference>
<dbReference type="Pfam" id="PF02502">
    <property type="entry name" value="LacAB_rpiB"/>
    <property type="match status" value="1"/>
</dbReference>
<dbReference type="InterPro" id="IPR036569">
    <property type="entry name" value="RpiB_LacA_LacB_sf"/>
</dbReference>
<sequence length="157" mass="17767">MTIKSWDKRPLYLAADHGGYQLKKRLARYLKNELKIKFIDLGAKTYNEQDDYPDFIIPAAKKTVKTNGRGIFICGSGTGVCMAANKVKGMRAALAYNIESARLSRLHNNSNGLCLGGRVLSEDHAMAIVKKWLETEEFLGGKYERRNKKLEKLENKK</sequence>
<protein>
    <submittedName>
        <fullName evidence="3">Sugar-phosphate isomerase, RpiB/LacA/LacB family</fullName>
    </submittedName>
</protein>
<evidence type="ECO:0000313" key="3">
    <source>
        <dbReference type="EMBL" id="KKQ27567.1"/>
    </source>
</evidence>
<feature type="active site" description="Proton donor" evidence="2">
    <location>
        <position position="107"/>
    </location>
</feature>
<dbReference type="PATRIC" id="fig|1619046.3.peg.601"/>
<gene>
    <name evidence="3" type="ORF">US42_C0008G0078</name>
</gene>
<name>A0A0G0GC58_9BACT</name>
<keyword evidence="3" id="KW-0413">Isomerase</keyword>
<evidence type="ECO:0000313" key="4">
    <source>
        <dbReference type="Proteomes" id="UP000034849"/>
    </source>
</evidence>
<dbReference type="PANTHER" id="PTHR30345:SF0">
    <property type="entry name" value="DNA DAMAGE-REPAIR_TOLERATION PROTEIN DRT102"/>
    <property type="match status" value="1"/>
</dbReference>
<dbReference type="Proteomes" id="UP000034849">
    <property type="component" value="Unassembled WGS sequence"/>
</dbReference>
<dbReference type="AlphaFoldDB" id="A0A0G0GC58"/>
<evidence type="ECO:0000256" key="1">
    <source>
        <dbReference type="ARBA" id="ARBA00008754"/>
    </source>
</evidence>
<reference evidence="3 4" key="1">
    <citation type="journal article" date="2015" name="Nature">
        <title>rRNA introns, odd ribosomes, and small enigmatic genomes across a large radiation of phyla.</title>
        <authorList>
            <person name="Brown C.T."/>
            <person name="Hug L.A."/>
            <person name="Thomas B.C."/>
            <person name="Sharon I."/>
            <person name="Castelle C.J."/>
            <person name="Singh A."/>
            <person name="Wilkins M.J."/>
            <person name="Williams K.H."/>
            <person name="Banfield J.F."/>
        </authorList>
    </citation>
    <scope>NUCLEOTIDE SEQUENCE [LARGE SCALE GENOMIC DNA]</scope>
</reference>
<dbReference type="SUPFAM" id="SSF89623">
    <property type="entry name" value="Ribose/Galactose isomerase RpiB/AlsB"/>
    <property type="match status" value="1"/>
</dbReference>
<dbReference type="STRING" id="1619046.US42_C0008G0078"/>
<dbReference type="NCBIfam" id="TIGR00689">
    <property type="entry name" value="rpiB_lacA_lacB"/>
    <property type="match status" value="1"/>
</dbReference>
<dbReference type="GO" id="GO:0019316">
    <property type="term" value="P:D-allose catabolic process"/>
    <property type="evidence" value="ECO:0007669"/>
    <property type="project" value="TreeGrafter"/>
</dbReference>
<dbReference type="GO" id="GO:0009052">
    <property type="term" value="P:pentose-phosphate shunt, non-oxidative branch"/>
    <property type="evidence" value="ECO:0007669"/>
    <property type="project" value="TreeGrafter"/>
</dbReference>
<dbReference type="EMBL" id="LBSX01000008">
    <property type="protein sequence ID" value="KKQ27567.1"/>
    <property type="molecule type" value="Genomic_DNA"/>
</dbReference>
<dbReference type="GO" id="GO:0004751">
    <property type="term" value="F:ribose-5-phosphate isomerase activity"/>
    <property type="evidence" value="ECO:0007669"/>
    <property type="project" value="TreeGrafter"/>
</dbReference>
<organism evidence="3 4">
    <name type="scientific">Candidatus Magasanikbacteria bacterium GW2011_GWC2_37_14</name>
    <dbReference type="NCBI Taxonomy" id="1619046"/>
    <lineage>
        <taxon>Bacteria</taxon>
        <taxon>Candidatus Magasanikiibacteriota</taxon>
    </lineage>
</organism>
<dbReference type="NCBIfam" id="NF004051">
    <property type="entry name" value="PRK05571.1"/>
    <property type="match status" value="1"/>
</dbReference>
<dbReference type="PIRSF" id="PIRSF005384">
    <property type="entry name" value="RpiB_LacA_B"/>
    <property type="match status" value="1"/>
</dbReference>
<comment type="similarity">
    <text evidence="1">Belongs to the LacAB/RpiB family.</text>
</comment>
<accession>A0A0G0GC58</accession>
<dbReference type="InterPro" id="IPR003500">
    <property type="entry name" value="RpiB_LacA_LacB"/>
</dbReference>
<proteinExistence type="inferred from homology"/>
<evidence type="ECO:0000256" key="2">
    <source>
        <dbReference type="PIRSR" id="PIRSR005384-1"/>
    </source>
</evidence>